<evidence type="ECO:0000313" key="5">
    <source>
        <dbReference type="EMBL" id="EHQ25599.1"/>
    </source>
</evidence>
<dbReference type="Proteomes" id="UP000002774">
    <property type="component" value="Chromosome"/>
</dbReference>
<dbReference type="SMART" id="SM00429">
    <property type="entry name" value="IPT"/>
    <property type="match status" value="4"/>
</dbReference>
<name>H1XZB1_9SPHI</name>
<sequence>MGLKFLLFFCWYIFLSQVLFAQAPAISYATPPAYTVGVAIAPLSPVNNGGAVTAATTGKVSTFAGNAGIAGNTNATGTAATFHSPFGVAVDASGNVYVADAGNNLIRKISPVGVVSTFAGSGVAGSANGTGTAASFNNPFGIATDVQGNLYVSDVNSNLIRKITPGGVVTTLAGSGSAGSVNGTGTAASFNTPYSLTTDMQGNVYVADYGNQLIRKITPAGVVTTLAGTVGSSGFVNGTGTAAKFNYPRSVATDAAGNVYVADQVNQAIRKITPAGVVTTFAGSGVPGALNGTGTAATFYNPTGVTMDAQGNVYVADSQNHSIRKITPAGVVTTLAGTGSMGSANGAGTNASFYYPNAVVADALGNLYIADTNNHLIRKIITGNYTITPVLPAGLNFDQSTGTISGTPTAVSAATTYTVTATNASGSNSTTVSLSVVAPAPTIASFTPTSAPAGSTITITGTNFTGATAVKFGGTAATSFALVSDTQISAVVGAGASGSVTVTTAGGTAASVGFTLITPPVISYAAPTAYTVGVAITVLSPTNGGGAVSTGTNVQVSTLAGKAGSAGNANGTGTAATFSSPTGVATDPSGNIYVSDYNNNLIRKINLAGVVSTFAGSGTAASVNGTGVAASFLHAYRLTTDAQSNVYVIDGNMIRKITPAGVVTTLAGSGDSGSADGTGTAASFHTPYDLTTDAQGNVYVADNFNQTIRKITREGVVNTFAGTSGSSGFVNGTAAAAKFKNPIGIATDTQGNVYVADNGNLAIRKITPAGVVTTLAGSGFKDPFSVATDAQGNVYVMDYSTPILRKILPTGTVTILAGDGSAGSANGAGTVSNFYVPNALATDALGNIYVADAGNNLIRKITTGNYSITPMLPAGLNFDQSTGTISGTPTVASPATTYTITATNAAGSNSTTLNLSVTVPAPMIASFSPTSAPSGSTVIIAGTNFTGTTAVKFGGTAATSFTVVSDTQISAVVGPGSSGGVSVTTAGGTATSAGFTLITPPVISYTTPPAYTVGAAITALSPTNSGGAVTSATTGKVSTVAGSVGIAGKANGIGTAATFSGPSGVTTDASGNLYIADFNNRLIRKITPSGLVTTFAGSGAAGSENGNGAAASFNNPFGLTTDAQGNIYVSDANNNTIRKITPSGVVTTFAGSGSSGAADGIGMAASFNSPYGLATDAQGNIYVADFGNQVIRKITPDGVVTTFAGTTGVAGNVNGAAAAAKFNSPYDVAVDVTGNVYVADELNQVIRKITPAGLVTTFAGSGGIGALNGTGTAASFHNPTGITTDAQGNVYVADLYNNAIRKITPGGVVTTLAGTGSIGSADGVGTSASFYNPNAVATDAVGNIYVVDTYNQLIRKITTGNYTITPFLPPGLTFDQTTGTISGTPTATSAVTTYTITVTNAAGSSSTTVNLSVAAATPAIASFSPANAPAGAAVTVTGSNFKATTAVKFGGTSSASFTVVSDTRIIAIVGSGATGSVSVTTPIGTATLAGFTFTEPPLISYTSLPVDTVGVPITALSPVNKGGAVPAKTYSLVSTIVGNGSSGAVNGTGTAASLNLCDGLVFDLLGNMFVADFGNHMIRKITPATVVSTFVGTGSPGSTNGKGTAASFYVPYGMAIDAAGNLFVADQFYNQIRKITPDGLVTTFAGSLTGAPGATDGTGAAATFRSPRGMAIDALGNLFVVEDNYLIRKITPDAVVTTLAGNGAAGSANGTGNAASFNHPWGIVADAAGNLYVADTYNNLIRKVTSAGSVTTFAGSGAASSVDGTGTAASFNYPSAISIDASGNLYVAELNGNVIRKISPAGVVTTIAGSGASGIANGIGKAATFGNLYSIATDASGDVYVADQYKYIIRKIVGTGYSISPALPAGLNFDTATGVISGTPTTTAAAATYTITGYNLAGSSSTTITFAVIAPVATLTSFNPTTAASGTTVTLTGTNFTGATAVKFGGTAATSFTVVSDTQIRAVVGSGTSGNVSVTTPAGTATLAGFTYTASPSIAYNTPQIYMVNMAITPLVPVNSGTAVTSAGTAVVTTFAGSGAAGSVNSTGTSATFNGPLDVAVDAEGNTYVLDQLNNLVRKITPAGVVSTLAGSGSSGSANGAATAATFNHPTGLAVDAAGNIYVADQGNNMIRKITAAGVVTTLAGKLTAGSADGVGAAASFNLPAGVAVDASGNVYVADLLNSMVRKITPDGTVTTLAGSTSAGSADGTGAAAGFHYPTNLQVDDQGNIIVADQLNNKIRKISPAGVVTTIAGPTGFNNPYDVAISKTGIIYVADYNSNSIKAISPSGGVTTLATGFANPGGVAIDSRGVIYVADYGHNTIRKITINGYYIDKTLPAGLNFDTATGTISGTPTAASQATNYTITATNNTGMGTAVINITVNDKQAQTISFAAIAPVTYGSADIQSAATTNSGLTVSYSSSNPAVATVTAAGLVHIVAAGSTVITASQSGNSIYGAATPVSRTLTVNQAALTIAAVNQSKIYGSANPPLTVSYSGFVNGETQSVLTAQPLLSTTATTTSAVGTYPVTVNSATAANYTINYVSGTLTVTQALITVTADNQTKVYGAANPVLTVNYTGFVNGDTQSSLTTLPTVSTTATVLSGAGTYPIIINGAVSANYNINYVYGTLTVSKAALTITATNQSKVYGSVNPALTASYSGFVNGETQSVLTTQASLSTTATTASAAGIYPITVNGAAATNYTISYVNGTMTVNRALITVTADNQAKIYGSANPVLTVAYTGFVNGDTQNSLTTLPTVSTTATVSSAAGSYLITASSAVSSNYDINYVSGTLTVSQAALTITATNQSKVYGSTNPALTASYFGFVNGETQSVLAVQPLLSTTATTNSPVGAYPVTVSGAVSSNYNINYVAGTLTVSKAALTITVNNQSKVTGAANPLFTASYSGFVNGDTQSSLTTLPIITTTATAASPAGLYPIIASGAAALNYNISYVAGVLTVTAAGLINPSVTTVPATSITSTGATLNGSVNDNGIAATVTMEYSTSPDLSGASLALLTTGTSPVQPGTGNTTFTSTINGLKNATTYYFRITAKTANGVINGAILNFTTEVLTVPVITFNQPSAVTYGSADITVVATSSNTIIPIVYTSSNPAVATITANGEIHIVSAGNTIITATQAANTSYAEAMPVSRTLTVNPATLIITAFNQNKVYGSVTPALTVSYSGFVNGETQSVLTAQPLVSTTAVIASGVGNYPLTVSGALAANYSINYVAGNLTVTPASLMITADNQTRAFGAANPTLTLSYNGFVAGDQASVLTTVPVVTTTATVSSIPGTYPITVSGGLAANYVIGYTPGILTVSASSQLITFAAMSNKTYGDADAALFASATSGLPINFSSSNPAVAAVVNGSLHITGAGTTVITASQDGNANYAAAAPVSQTVVVRQAALTITADNQTRIYGAADPIFTATYNGFVYGEDASKLPTQASLSTTATITSNVGIYPITVSGAVSANYVISYVTGNLTVTPATRTIAFTSLPAKTYGDTDFAPSAVASTGEAVLYTSLNTSVATIVNGRIHIAAAGSATIVATVAANSNYTTKPAAQVTLLVNKAAQAINFSTIPSPAIKGTTITLNVSASSGLPVTLTSSDPNVATVVGHSLALYSLGTVRITASQPGDDNNLPAADVQQTVTVDDDQQNDVVFHPVVTPNGDGDNDILIIEGITKFTDNHLVIANRNGAKIFETTGYDNHANSFDGRSNAGSLQPQGTYFYLLEYTVNGKKKQIKGFLILKY</sequence>
<evidence type="ECO:0000256" key="2">
    <source>
        <dbReference type="PROSITE-ProRule" id="PRU00504"/>
    </source>
</evidence>
<dbReference type="Pfam" id="PF13585">
    <property type="entry name" value="CHU_C"/>
    <property type="match status" value="1"/>
</dbReference>
<feature type="domain" description="IPT/TIG" evidence="4">
    <location>
        <begin position="1912"/>
        <end position="1989"/>
    </location>
</feature>
<feature type="chain" id="PRO_5003557248" evidence="3">
    <location>
        <begin position="22"/>
        <end position="3731"/>
    </location>
</feature>
<dbReference type="SUPFAM" id="SSF49313">
    <property type="entry name" value="Cadherin-like"/>
    <property type="match status" value="5"/>
</dbReference>
<dbReference type="Gene3D" id="2.60.40.10">
    <property type="entry name" value="Immunoglobulins"/>
    <property type="match status" value="7"/>
</dbReference>
<keyword evidence="1" id="KW-0677">Repeat</keyword>
<dbReference type="RefSeq" id="WP_008505396.1">
    <property type="nucleotide sequence ID" value="NZ_CM001403.1"/>
</dbReference>
<dbReference type="InterPro" id="IPR013783">
    <property type="entry name" value="Ig-like_fold"/>
</dbReference>
<feature type="repeat" description="NHL" evidence="2">
    <location>
        <begin position="2249"/>
        <end position="2283"/>
    </location>
</feature>
<protein>
    <submittedName>
        <fullName evidence="5">Ig family protein</fullName>
    </submittedName>
</protein>
<dbReference type="Pfam" id="PF01833">
    <property type="entry name" value="TIG"/>
    <property type="match status" value="4"/>
</dbReference>
<feature type="repeat" description="NHL" evidence="2">
    <location>
        <begin position="573"/>
        <end position="608"/>
    </location>
</feature>
<dbReference type="InterPro" id="IPR011042">
    <property type="entry name" value="6-blade_b-propeller_TolB-like"/>
</dbReference>
<dbReference type="CDD" id="cd14953">
    <property type="entry name" value="NHL_like_1"/>
    <property type="match status" value="5"/>
</dbReference>
<organism evidence="5 6">
    <name type="scientific">Mucilaginibacter paludis DSM 18603</name>
    <dbReference type="NCBI Taxonomy" id="714943"/>
    <lineage>
        <taxon>Bacteria</taxon>
        <taxon>Pseudomonadati</taxon>
        <taxon>Bacteroidota</taxon>
        <taxon>Sphingobacteriia</taxon>
        <taxon>Sphingobacteriales</taxon>
        <taxon>Sphingobacteriaceae</taxon>
        <taxon>Mucilaginibacter</taxon>
    </lineage>
</organism>
<dbReference type="InterPro" id="IPR001258">
    <property type="entry name" value="NHL_repeat"/>
</dbReference>
<feature type="repeat" description="NHL" evidence="2">
    <location>
        <begin position="1113"/>
        <end position="1143"/>
    </location>
</feature>
<feature type="domain" description="IPT/TIG" evidence="4">
    <location>
        <begin position="440"/>
        <end position="517"/>
    </location>
</feature>
<evidence type="ECO:0000256" key="1">
    <source>
        <dbReference type="ARBA" id="ARBA00022737"/>
    </source>
</evidence>
<evidence type="ECO:0000256" key="3">
    <source>
        <dbReference type="SAM" id="SignalP"/>
    </source>
</evidence>
<dbReference type="Pfam" id="PF18676">
    <property type="entry name" value="MBG_2"/>
    <property type="match status" value="9"/>
</dbReference>
<dbReference type="eggNOG" id="COG2911">
    <property type="taxonomic scope" value="Bacteria"/>
</dbReference>
<dbReference type="GO" id="GO:0016020">
    <property type="term" value="C:membrane"/>
    <property type="evidence" value="ECO:0007669"/>
    <property type="project" value="InterPro"/>
</dbReference>
<dbReference type="PANTHER" id="PTHR13833:SF71">
    <property type="entry name" value="NHL DOMAIN-CONTAINING PROTEIN"/>
    <property type="match status" value="1"/>
</dbReference>
<evidence type="ECO:0000313" key="6">
    <source>
        <dbReference type="Proteomes" id="UP000002774"/>
    </source>
</evidence>
<feature type="repeat" description="NHL" evidence="2">
    <location>
        <begin position="294"/>
        <end position="329"/>
    </location>
</feature>
<dbReference type="Pfam" id="PF05345">
    <property type="entry name" value="He_PIG"/>
    <property type="match status" value="5"/>
</dbReference>
<gene>
    <name evidence="5" type="ORF">Mucpa_1441</name>
</gene>
<feature type="repeat" description="NHL" evidence="2">
    <location>
        <begin position="1161"/>
        <end position="1197"/>
    </location>
</feature>
<accession>H1XZB1</accession>
<dbReference type="GO" id="GO:0005509">
    <property type="term" value="F:calcium ion binding"/>
    <property type="evidence" value="ECO:0007669"/>
    <property type="project" value="InterPro"/>
</dbReference>
<proteinExistence type="predicted"/>
<dbReference type="InterPro" id="IPR015919">
    <property type="entry name" value="Cadherin-like_sf"/>
</dbReference>
<dbReference type="Pfam" id="PF01436">
    <property type="entry name" value="NHL"/>
    <property type="match status" value="7"/>
</dbReference>
<dbReference type="eggNOG" id="COG3391">
    <property type="taxonomic scope" value="Bacteria"/>
</dbReference>
<dbReference type="SUPFAM" id="SSF63829">
    <property type="entry name" value="Calcium-dependent phosphotriesterase"/>
    <property type="match status" value="2"/>
</dbReference>
<keyword evidence="3" id="KW-0732">Signal</keyword>
<dbReference type="InterPro" id="IPR014756">
    <property type="entry name" value="Ig_E-set"/>
</dbReference>
<feature type="signal peptide" evidence="3">
    <location>
        <begin position="1"/>
        <end position="21"/>
    </location>
</feature>
<dbReference type="CDD" id="cd00102">
    <property type="entry name" value="IPT"/>
    <property type="match status" value="4"/>
</dbReference>
<dbReference type="Gene3D" id="3.30.160.710">
    <property type="match status" value="9"/>
</dbReference>
<reference evidence="5" key="1">
    <citation type="submission" date="2011-09" db="EMBL/GenBank/DDBJ databases">
        <title>The permanent draft genome of Mucilaginibacter paludis DSM 18603.</title>
        <authorList>
            <consortium name="US DOE Joint Genome Institute (JGI-PGF)"/>
            <person name="Lucas S."/>
            <person name="Han J."/>
            <person name="Lapidus A."/>
            <person name="Bruce D."/>
            <person name="Goodwin L."/>
            <person name="Pitluck S."/>
            <person name="Peters L."/>
            <person name="Kyrpides N."/>
            <person name="Mavromatis K."/>
            <person name="Ivanova N."/>
            <person name="Mikhailova N."/>
            <person name="Held B."/>
            <person name="Detter J.C."/>
            <person name="Tapia R."/>
            <person name="Han C."/>
            <person name="Land M."/>
            <person name="Hauser L."/>
            <person name="Markowitz V."/>
            <person name="Cheng J.-F."/>
            <person name="Hugenholtz P."/>
            <person name="Woyke T."/>
            <person name="Wu D."/>
            <person name="Tindall B."/>
            <person name="Brambilla E."/>
            <person name="Klenk H.-P."/>
            <person name="Eisen J.A."/>
        </authorList>
    </citation>
    <scope>NUCLEOTIDE SEQUENCE [LARGE SCALE GENOMIC DNA]</scope>
    <source>
        <strain evidence="5">DSM 18603</strain>
    </source>
</reference>
<dbReference type="SUPFAM" id="SSF63825">
    <property type="entry name" value="YWTD domain"/>
    <property type="match status" value="3"/>
</dbReference>
<dbReference type="Gene3D" id="2.60.40.1080">
    <property type="match status" value="1"/>
</dbReference>
<dbReference type="OrthoDB" id="641420at2"/>
<dbReference type="STRING" id="714943.Mucpa_1441"/>
<dbReference type="InterPro" id="IPR041286">
    <property type="entry name" value="MBG_2"/>
</dbReference>
<dbReference type="SUPFAM" id="SSF49373">
    <property type="entry name" value="Invasin/intimin cell-adhesion fragments"/>
    <property type="match status" value="2"/>
</dbReference>
<dbReference type="PROSITE" id="PS51125">
    <property type="entry name" value="NHL"/>
    <property type="match status" value="6"/>
</dbReference>
<dbReference type="HOGENOM" id="CLU_224413_0_0_10"/>
<dbReference type="EMBL" id="CM001403">
    <property type="protein sequence ID" value="EHQ25599.1"/>
    <property type="molecule type" value="Genomic_DNA"/>
</dbReference>
<dbReference type="InterPro" id="IPR008964">
    <property type="entry name" value="Invasin/intimin_cell_adhesion"/>
</dbReference>
<feature type="repeat" description="NHL" evidence="2">
    <location>
        <begin position="2103"/>
        <end position="2133"/>
    </location>
</feature>
<dbReference type="PANTHER" id="PTHR13833">
    <property type="match status" value="1"/>
</dbReference>
<dbReference type="InterPro" id="IPR002909">
    <property type="entry name" value="IPT_dom"/>
</dbReference>
<feature type="domain" description="IPT/TIG" evidence="4">
    <location>
        <begin position="1417"/>
        <end position="1494"/>
    </location>
</feature>
<dbReference type="Gene3D" id="2.120.10.30">
    <property type="entry name" value="TolB, C-terminal domain"/>
    <property type="match status" value="18"/>
</dbReference>
<keyword evidence="6" id="KW-1185">Reference proteome</keyword>
<feature type="domain" description="IPT/TIG" evidence="4">
    <location>
        <begin position="921"/>
        <end position="998"/>
    </location>
</feature>
<evidence type="ECO:0000259" key="4">
    <source>
        <dbReference type="SMART" id="SM00429"/>
    </source>
</evidence>
<dbReference type="SUPFAM" id="SSF101898">
    <property type="entry name" value="NHL repeat"/>
    <property type="match status" value="2"/>
</dbReference>
<dbReference type="SUPFAM" id="SSF81296">
    <property type="entry name" value="E set domains"/>
    <property type="match status" value="4"/>
</dbReference>